<evidence type="ECO:0000256" key="7">
    <source>
        <dbReference type="SAM" id="MobiDB-lite"/>
    </source>
</evidence>
<organism evidence="9 10">
    <name type="scientific">Halolamina litorea</name>
    <dbReference type="NCBI Taxonomy" id="1515593"/>
    <lineage>
        <taxon>Archaea</taxon>
        <taxon>Methanobacteriati</taxon>
        <taxon>Methanobacteriota</taxon>
        <taxon>Stenosarchaea group</taxon>
        <taxon>Halobacteria</taxon>
        <taxon>Halobacteriales</taxon>
        <taxon>Haloferacaceae</taxon>
    </lineage>
</organism>
<feature type="transmembrane region" description="Helical" evidence="8">
    <location>
        <begin position="224"/>
        <end position="256"/>
    </location>
</feature>
<feature type="transmembrane region" description="Helical" evidence="8">
    <location>
        <begin position="161"/>
        <end position="184"/>
    </location>
</feature>
<dbReference type="PANTHER" id="PTHR30213:SF0">
    <property type="entry name" value="UPF0761 MEMBRANE PROTEIN YIHY"/>
    <property type="match status" value="1"/>
</dbReference>
<evidence type="ECO:0000256" key="5">
    <source>
        <dbReference type="ARBA" id="ARBA00023136"/>
    </source>
</evidence>
<dbReference type="PANTHER" id="PTHR30213">
    <property type="entry name" value="INNER MEMBRANE PROTEIN YHJD"/>
    <property type="match status" value="1"/>
</dbReference>
<evidence type="ECO:0000256" key="8">
    <source>
        <dbReference type="SAM" id="Phobius"/>
    </source>
</evidence>
<protein>
    <submittedName>
        <fullName evidence="9">YihY/virulence factor BrkB family protein</fullName>
    </submittedName>
</protein>
<feature type="transmembrane region" description="Helical" evidence="8">
    <location>
        <begin position="196"/>
        <end position="218"/>
    </location>
</feature>
<dbReference type="RefSeq" id="WP_267647434.1">
    <property type="nucleotide sequence ID" value="NZ_JANHGR010000002.1"/>
</dbReference>
<sequence>MKSRLRTAIWTVKRVAVVSKEQDLTFLAAAVAYYAFVSLIPAAVLALVVATTLGGEELAAVVLESTGDFLTPSGQDVLTTALTADEGRGGATIVGVAFLLWGTLKVFRALDTAFGDVYGTEREDTLLDQLIDSAVVVVGIGASMTLMFVLAGAFAALDLGVVVEALGVLALPAVLTAAFLPIFYRFPDTAVTVREVLPGAVVAAVSWTVMQAGFQLYAGVASTSAYGVVGGVILLVTWLYLAGAVVILGAVINVVLADHRMPGAETGGAAVGAGAGQPPATAGDPHAAATSDRQFQGDWEPASRHMGEREPRGAPDVAELADEVEELRSELAGFEEDVEQRTVDRPQLEADLKAYVRSRMRRGKARGWGPYLVLLYGVALSLGAFYWLDGWAAVAAMLITFTSTLGLYVLFVMFGGVIGAAKTAGGFAERFR</sequence>
<proteinExistence type="predicted"/>
<dbReference type="AlphaFoldDB" id="A0ABD6BSD3"/>
<keyword evidence="6" id="KW-0175">Coiled coil</keyword>
<gene>
    <name evidence="9" type="ORF">ACFSAU_08910</name>
</gene>
<evidence type="ECO:0000313" key="9">
    <source>
        <dbReference type="EMBL" id="MFD1567611.1"/>
    </source>
</evidence>
<dbReference type="Pfam" id="PF03631">
    <property type="entry name" value="Virul_fac_BrkB"/>
    <property type="match status" value="1"/>
</dbReference>
<dbReference type="EMBL" id="JBHUCZ010000007">
    <property type="protein sequence ID" value="MFD1567611.1"/>
    <property type="molecule type" value="Genomic_DNA"/>
</dbReference>
<comment type="caution">
    <text evidence="9">The sequence shown here is derived from an EMBL/GenBank/DDBJ whole genome shotgun (WGS) entry which is preliminary data.</text>
</comment>
<dbReference type="NCBIfam" id="TIGR00765">
    <property type="entry name" value="yihY_not_rbn"/>
    <property type="match status" value="1"/>
</dbReference>
<comment type="subcellular location">
    <subcellularLocation>
        <location evidence="1">Cell membrane</location>
        <topology evidence="1">Multi-pass membrane protein</topology>
    </subcellularLocation>
</comment>
<feature type="transmembrane region" description="Helical" evidence="8">
    <location>
        <begin position="394"/>
        <end position="421"/>
    </location>
</feature>
<evidence type="ECO:0000256" key="6">
    <source>
        <dbReference type="SAM" id="Coils"/>
    </source>
</evidence>
<keyword evidence="3 8" id="KW-0812">Transmembrane</keyword>
<accession>A0ABD6BSD3</accession>
<dbReference type="InterPro" id="IPR017039">
    <property type="entry name" value="Virul_fac_BrkB"/>
</dbReference>
<dbReference type="Proteomes" id="UP001597139">
    <property type="component" value="Unassembled WGS sequence"/>
</dbReference>
<keyword evidence="5 8" id="KW-0472">Membrane</keyword>
<name>A0ABD6BSD3_9EURY</name>
<dbReference type="GO" id="GO:0005886">
    <property type="term" value="C:plasma membrane"/>
    <property type="evidence" value="ECO:0007669"/>
    <property type="project" value="UniProtKB-SubCell"/>
</dbReference>
<evidence type="ECO:0000256" key="4">
    <source>
        <dbReference type="ARBA" id="ARBA00022989"/>
    </source>
</evidence>
<feature type="transmembrane region" description="Helical" evidence="8">
    <location>
        <begin position="24"/>
        <end position="49"/>
    </location>
</feature>
<keyword evidence="2" id="KW-1003">Cell membrane</keyword>
<feature type="transmembrane region" description="Helical" evidence="8">
    <location>
        <begin position="90"/>
        <end position="110"/>
    </location>
</feature>
<evidence type="ECO:0000256" key="2">
    <source>
        <dbReference type="ARBA" id="ARBA00022475"/>
    </source>
</evidence>
<feature type="transmembrane region" description="Helical" evidence="8">
    <location>
        <begin position="130"/>
        <end position="155"/>
    </location>
</feature>
<feature type="transmembrane region" description="Helical" evidence="8">
    <location>
        <begin position="368"/>
        <end position="388"/>
    </location>
</feature>
<reference evidence="9 10" key="1">
    <citation type="journal article" date="2019" name="Int. J. Syst. Evol. Microbiol.">
        <title>The Global Catalogue of Microorganisms (GCM) 10K type strain sequencing project: providing services to taxonomists for standard genome sequencing and annotation.</title>
        <authorList>
            <consortium name="The Broad Institute Genomics Platform"/>
            <consortium name="The Broad Institute Genome Sequencing Center for Infectious Disease"/>
            <person name="Wu L."/>
            <person name="Ma J."/>
        </authorList>
    </citation>
    <scope>NUCLEOTIDE SEQUENCE [LARGE SCALE GENOMIC DNA]</scope>
    <source>
        <strain evidence="9 10">CGMCC 1.12859</strain>
    </source>
</reference>
<feature type="coiled-coil region" evidence="6">
    <location>
        <begin position="317"/>
        <end position="344"/>
    </location>
</feature>
<evidence type="ECO:0000256" key="1">
    <source>
        <dbReference type="ARBA" id="ARBA00004651"/>
    </source>
</evidence>
<evidence type="ECO:0000256" key="3">
    <source>
        <dbReference type="ARBA" id="ARBA00022692"/>
    </source>
</evidence>
<feature type="region of interest" description="Disordered" evidence="7">
    <location>
        <begin position="268"/>
        <end position="294"/>
    </location>
</feature>
<evidence type="ECO:0000313" key="10">
    <source>
        <dbReference type="Proteomes" id="UP001597139"/>
    </source>
</evidence>
<keyword evidence="10" id="KW-1185">Reference proteome</keyword>
<keyword evidence="4 8" id="KW-1133">Transmembrane helix</keyword>